<name>E6U7J2_ETHHY</name>
<dbReference type="InterPro" id="IPR002625">
    <property type="entry name" value="Smr_dom"/>
</dbReference>
<dbReference type="Proteomes" id="UP000001551">
    <property type="component" value="Chromosome"/>
</dbReference>
<dbReference type="HOGENOM" id="CLU_178484_0_0_9"/>
<dbReference type="SMART" id="SM00463">
    <property type="entry name" value="SMR"/>
    <property type="match status" value="1"/>
</dbReference>
<dbReference type="Gene3D" id="3.30.1370.110">
    <property type="match status" value="1"/>
</dbReference>
<dbReference type="Pfam" id="PF01713">
    <property type="entry name" value="Smr"/>
    <property type="match status" value="1"/>
</dbReference>
<feature type="domain" description="Smr" evidence="1">
    <location>
        <begin position="12"/>
        <end position="82"/>
    </location>
</feature>
<protein>
    <submittedName>
        <fullName evidence="2">Smr protein/MutS2</fullName>
    </submittedName>
</protein>
<organism evidence="2 3">
    <name type="scientific">Ethanoligenens harbinense (strain DSM 18485 / JCM 12961 / CGMCC 1.5033 / YUAN-3)</name>
    <dbReference type="NCBI Taxonomy" id="663278"/>
    <lineage>
        <taxon>Bacteria</taxon>
        <taxon>Bacillati</taxon>
        <taxon>Bacillota</taxon>
        <taxon>Clostridia</taxon>
        <taxon>Eubacteriales</taxon>
        <taxon>Oscillospiraceae</taxon>
        <taxon>Ethanoligenens</taxon>
    </lineage>
</organism>
<dbReference type="SUPFAM" id="SSF160443">
    <property type="entry name" value="SMR domain-like"/>
    <property type="match status" value="1"/>
</dbReference>
<reference evidence="2" key="2">
    <citation type="submission" date="2010-12" db="EMBL/GenBank/DDBJ databases">
        <authorList>
            <consortium name="US DOE Joint Genome Institute"/>
            <person name="Lucas S."/>
            <person name="Copeland A."/>
            <person name="Lapidus A."/>
            <person name="Cheng J.-F."/>
            <person name="Bruce D."/>
            <person name="Goodwin L."/>
            <person name="Pitluck S."/>
            <person name="Chertkov O."/>
            <person name="Misra M."/>
            <person name="Detter J.C."/>
            <person name="Han C."/>
            <person name="Tapia R."/>
            <person name="Land M."/>
            <person name="Hauser L."/>
            <person name="Jeffries C."/>
            <person name="Kyrpides N."/>
            <person name="Ivanova N."/>
            <person name="Mikhailova N."/>
            <person name="Wang A."/>
            <person name="Mouttaki H."/>
            <person name="He Z."/>
            <person name="Zhou J."/>
            <person name="Hemme C.L."/>
            <person name="Woyke T."/>
        </authorList>
    </citation>
    <scope>NUCLEOTIDE SEQUENCE</scope>
    <source>
        <strain evidence="2">YUAN-3</strain>
    </source>
</reference>
<dbReference type="KEGG" id="eha:Ethha_1478"/>
<gene>
    <name evidence="2" type="ordered locus">Ethha_1478</name>
</gene>
<evidence type="ECO:0000259" key="1">
    <source>
        <dbReference type="PROSITE" id="PS50828"/>
    </source>
</evidence>
<dbReference type="eggNOG" id="COG1193">
    <property type="taxonomic scope" value="Bacteria"/>
</dbReference>
<evidence type="ECO:0000313" key="3">
    <source>
        <dbReference type="Proteomes" id="UP000001551"/>
    </source>
</evidence>
<dbReference type="EMBL" id="CP002400">
    <property type="protein sequence ID" value="ADU27015.1"/>
    <property type="molecule type" value="Genomic_DNA"/>
</dbReference>
<dbReference type="AlphaFoldDB" id="E6U7J2"/>
<dbReference type="InterPro" id="IPR036063">
    <property type="entry name" value="Smr_dom_sf"/>
</dbReference>
<reference evidence="2" key="1">
    <citation type="submission" date="2010-12" db="EMBL/GenBank/DDBJ databases">
        <title>Complete sequence of Ethanoligenens harbinense YUAN-3.</title>
        <authorList>
            <person name="Lucas S."/>
            <person name="Copeland A."/>
            <person name="Lapidus A."/>
            <person name="Cheng J.-F."/>
            <person name="Bruce D."/>
            <person name="Goodwin L."/>
            <person name="Pitluck S."/>
            <person name="Chertkov O."/>
            <person name="Misra M."/>
            <person name="Detter J.C."/>
            <person name="Han C."/>
            <person name="Tapia R."/>
            <person name="Land M."/>
            <person name="Hauser L."/>
            <person name="Jeffries C."/>
            <person name="Kyrpides N."/>
            <person name="Ivanova N."/>
            <person name="Mikhailova N."/>
            <person name="Wang A."/>
            <person name="Mouttaki H."/>
            <person name="He Z."/>
            <person name="Zhou J."/>
            <person name="Hemme C.L."/>
            <person name="Woyke T."/>
        </authorList>
    </citation>
    <scope>NUCLEOTIDE SEQUENCE [LARGE SCALE GENOMIC DNA]</scope>
    <source>
        <strain evidence="2">YUAN-3</strain>
    </source>
</reference>
<dbReference type="PROSITE" id="PS50828">
    <property type="entry name" value="SMR"/>
    <property type="match status" value="1"/>
</dbReference>
<accession>E6U7J2</accession>
<evidence type="ECO:0000313" key="2">
    <source>
        <dbReference type="EMBL" id="ADU27015.1"/>
    </source>
</evidence>
<proteinExistence type="predicted"/>
<sequence length="82" mass="9662">MVHFLSNRRVEIDIHHMRREEAKQYLERFLSGVDGSIKEVVVIHGYSSGTVLRDMVRKNLKHRRIRSKELALNPGITTLYLF</sequence>
<dbReference type="RefSeq" id="WP_013485370.1">
    <property type="nucleotide sequence ID" value="NC_014828.1"/>
</dbReference>
<keyword evidence="3" id="KW-1185">Reference proteome</keyword>
<dbReference type="STRING" id="663278.Ethha_1478"/>